<name>B4FDD2_MAIZE</name>
<reference evidence="1" key="1">
    <citation type="journal article" date="2009" name="PLoS Genet.">
        <title>Sequencing, mapping, and analysis of 27,455 maize full-length cDNAs.</title>
        <authorList>
            <person name="Soderlund C."/>
            <person name="Descour A."/>
            <person name="Kudrna D."/>
            <person name="Bomhoff M."/>
            <person name="Boyd L."/>
            <person name="Currie J."/>
            <person name="Angelova A."/>
            <person name="Collura K."/>
            <person name="Wissotski M."/>
            <person name="Ashley E."/>
            <person name="Morrow D."/>
            <person name="Fernandes J."/>
            <person name="Walbot V."/>
            <person name="Yu Y."/>
        </authorList>
    </citation>
    <scope>NUCLEOTIDE SEQUENCE</scope>
    <source>
        <strain evidence="1">B73</strain>
    </source>
</reference>
<sequence>MDFSLPQFLAMAHPKLPSASCSASCSSDAARLAELPQLAPSMAAVPLCLLELPCPRALPRPSARPPQLAPKLPAWISSRSSCSHGDFPSDSSLFAPLSLSLSLSSLCAAPWLGFCSTPLLPSNPVCVAFCRAPPSSELAVWPWWWHCCAFAPRLTHAPALLFTGFTLLHPLAMDVIVLQPRGRALLYPNIGSIPALVFVDLHSSHHGRPTSPMLLFRGHL</sequence>
<proteinExistence type="evidence at transcript level"/>
<protein>
    <submittedName>
        <fullName evidence="1">Uncharacterized protein</fullName>
    </submittedName>
</protein>
<dbReference type="AlphaFoldDB" id="B4FDD2"/>
<accession>B4FDD2</accession>
<dbReference type="HOGENOM" id="CLU_1257724_0_0_1"/>
<evidence type="ECO:0000313" key="1">
    <source>
        <dbReference type="EMBL" id="ACF80125.1"/>
    </source>
</evidence>
<organism evidence="1">
    <name type="scientific">Zea mays</name>
    <name type="common">Maize</name>
    <dbReference type="NCBI Taxonomy" id="4577"/>
    <lineage>
        <taxon>Eukaryota</taxon>
        <taxon>Viridiplantae</taxon>
        <taxon>Streptophyta</taxon>
        <taxon>Embryophyta</taxon>
        <taxon>Tracheophyta</taxon>
        <taxon>Spermatophyta</taxon>
        <taxon>Magnoliopsida</taxon>
        <taxon>Liliopsida</taxon>
        <taxon>Poales</taxon>
        <taxon>Poaceae</taxon>
        <taxon>PACMAD clade</taxon>
        <taxon>Panicoideae</taxon>
        <taxon>Andropogonodae</taxon>
        <taxon>Andropogoneae</taxon>
        <taxon>Tripsacinae</taxon>
        <taxon>Zea</taxon>
    </lineage>
</organism>
<dbReference type="EMBL" id="BT035120">
    <property type="protein sequence ID" value="ACF80125.1"/>
    <property type="molecule type" value="mRNA"/>
</dbReference>